<evidence type="ECO:0000313" key="3">
    <source>
        <dbReference type="Proteomes" id="UP001642540"/>
    </source>
</evidence>
<dbReference type="InterPro" id="IPR009422">
    <property type="entry name" value="Gemin6"/>
</dbReference>
<protein>
    <recommendedName>
        <fullName evidence="1">AD domain-containing protein</fullName>
    </recommendedName>
</protein>
<accession>A0ABP1QUG3</accession>
<sequence length="284" mass="31293">MGQSQPSNLPNNDNSSGQTDVDKALIESDQGLTITNSPLEWKFNDFRKMESSPIFVVDPLILKKFIGHYVVVKSQTGERFTGCCLAIDPVSLSVILGNRIADGKIRIVTLPGYHLHKIFIKDLPETEANQEALVSVNDSDIAELFHAPSLYCESRSANVDTADDDDPEEKVNTEIPVVETKNSSNAPEIDKNIDEAQQVSQCPDPDIPTLTTEETAKKRVALEVLLKKQHMPFKVVGEVLEIIGGVKINPPYTIETCDTKGNKIIKKKLGEIIKLLDSKDAPQS</sequence>
<proteinExistence type="predicted"/>
<comment type="caution">
    <text evidence="2">The sequence shown here is derived from an EMBL/GenBank/DDBJ whole genome shotgun (WGS) entry which is preliminary data.</text>
</comment>
<dbReference type="PANTHER" id="PTHR14710:SF2">
    <property type="entry name" value="GEM-ASSOCIATED PROTEIN 6"/>
    <property type="match status" value="1"/>
</dbReference>
<gene>
    <name evidence="2" type="ORF">ODALV1_LOCUS14923</name>
</gene>
<evidence type="ECO:0000259" key="1">
    <source>
        <dbReference type="PROSITE" id="PS52001"/>
    </source>
</evidence>
<dbReference type="Gene3D" id="2.30.30.100">
    <property type="match status" value="1"/>
</dbReference>
<dbReference type="Proteomes" id="UP001642540">
    <property type="component" value="Unassembled WGS sequence"/>
</dbReference>
<dbReference type="EMBL" id="CAXLJM020000046">
    <property type="protein sequence ID" value="CAL8111313.1"/>
    <property type="molecule type" value="Genomic_DNA"/>
</dbReference>
<reference evidence="2 3" key="1">
    <citation type="submission" date="2024-08" db="EMBL/GenBank/DDBJ databases">
        <authorList>
            <person name="Cucini C."/>
            <person name="Frati F."/>
        </authorList>
    </citation>
    <scope>NUCLEOTIDE SEQUENCE [LARGE SCALE GENOMIC DNA]</scope>
</reference>
<keyword evidence="3" id="KW-1185">Reference proteome</keyword>
<organism evidence="2 3">
    <name type="scientific">Orchesella dallaii</name>
    <dbReference type="NCBI Taxonomy" id="48710"/>
    <lineage>
        <taxon>Eukaryota</taxon>
        <taxon>Metazoa</taxon>
        <taxon>Ecdysozoa</taxon>
        <taxon>Arthropoda</taxon>
        <taxon>Hexapoda</taxon>
        <taxon>Collembola</taxon>
        <taxon>Entomobryomorpha</taxon>
        <taxon>Entomobryoidea</taxon>
        <taxon>Orchesellidae</taxon>
        <taxon>Orchesellinae</taxon>
        <taxon>Orchesella</taxon>
    </lineage>
</organism>
<feature type="domain" description="AD" evidence="1">
    <location>
        <begin position="182"/>
        <end position="284"/>
    </location>
</feature>
<name>A0ABP1QUG3_9HEXA</name>
<dbReference type="InterPro" id="IPR047574">
    <property type="entry name" value="AD"/>
</dbReference>
<dbReference type="PANTHER" id="PTHR14710">
    <property type="entry name" value="GEM-ASSOCIATED PROTEIN 6"/>
    <property type="match status" value="1"/>
</dbReference>
<dbReference type="PROSITE" id="PS52001">
    <property type="entry name" value="AD"/>
    <property type="match status" value="1"/>
</dbReference>
<evidence type="ECO:0000313" key="2">
    <source>
        <dbReference type="EMBL" id="CAL8111313.1"/>
    </source>
</evidence>